<dbReference type="HOGENOM" id="CLU_005922_1_0_1"/>
<dbReference type="EMBL" id="CAIF01000180">
    <property type="protein sequence ID" value="CCH45135.1"/>
    <property type="molecule type" value="Genomic_DNA"/>
</dbReference>
<feature type="domain" description="Rhodanese" evidence="9">
    <location>
        <begin position="200"/>
        <end position="322"/>
    </location>
</feature>
<dbReference type="InterPro" id="IPR036873">
    <property type="entry name" value="Rhodanese-like_dom_sf"/>
</dbReference>
<feature type="region of interest" description="Disordered" evidence="8">
    <location>
        <begin position="32"/>
        <end position="78"/>
    </location>
</feature>
<dbReference type="SUPFAM" id="SSF52821">
    <property type="entry name" value="Rhodanese/Cell cycle control phosphatase"/>
    <property type="match status" value="1"/>
</dbReference>
<dbReference type="InterPro" id="IPR018200">
    <property type="entry name" value="USP_CS"/>
</dbReference>
<dbReference type="PROSITE" id="PS00973">
    <property type="entry name" value="USP_2"/>
    <property type="match status" value="1"/>
</dbReference>
<evidence type="ECO:0000259" key="9">
    <source>
        <dbReference type="PROSITE" id="PS50206"/>
    </source>
</evidence>
<evidence type="ECO:0000256" key="7">
    <source>
        <dbReference type="RuleBase" id="RU366025"/>
    </source>
</evidence>
<proteinExistence type="inferred from homology"/>
<dbReference type="Pfam" id="PF00581">
    <property type="entry name" value="Rhodanese"/>
    <property type="match status" value="1"/>
</dbReference>
<dbReference type="InterPro" id="IPR001763">
    <property type="entry name" value="Rhodanese-like_dom"/>
</dbReference>
<evidence type="ECO:0000256" key="3">
    <source>
        <dbReference type="ARBA" id="ARBA00022670"/>
    </source>
</evidence>
<dbReference type="SMART" id="SM00450">
    <property type="entry name" value="RHOD"/>
    <property type="match status" value="1"/>
</dbReference>
<dbReference type="SUPFAM" id="SSF54001">
    <property type="entry name" value="Cysteine proteinases"/>
    <property type="match status" value="1"/>
</dbReference>
<dbReference type="Gene3D" id="3.90.70.10">
    <property type="entry name" value="Cysteine proteinases"/>
    <property type="match status" value="1"/>
</dbReference>
<dbReference type="GO" id="GO:0004843">
    <property type="term" value="F:cysteine-type deubiquitinase activity"/>
    <property type="evidence" value="ECO:0007669"/>
    <property type="project" value="UniProtKB-UniRule"/>
</dbReference>
<evidence type="ECO:0000256" key="2">
    <source>
        <dbReference type="ARBA" id="ARBA00009085"/>
    </source>
</evidence>
<dbReference type="InterPro" id="IPR001394">
    <property type="entry name" value="Peptidase_C19_UCH"/>
</dbReference>
<comment type="caution">
    <text evidence="11">The sequence shown here is derived from an EMBL/GenBank/DDBJ whole genome shotgun (WGS) entry which is preliminary data.</text>
</comment>
<dbReference type="CDD" id="cd02674">
    <property type="entry name" value="Peptidase_C19R"/>
    <property type="match status" value="1"/>
</dbReference>
<reference evidence="11 12" key="1">
    <citation type="journal article" date="2012" name="Eukaryot. Cell">
        <title>Draft genome sequence of Wickerhamomyces ciferrii NRRL Y-1031 F-60-10.</title>
        <authorList>
            <person name="Schneider J."/>
            <person name="Andrea H."/>
            <person name="Blom J."/>
            <person name="Jaenicke S."/>
            <person name="Ruckert C."/>
            <person name="Schorsch C."/>
            <person name="Szczepanowski R."/>
            <person name="Farwick M."/>
            <person name="Goesmann A."/>
            <person name="Puhler A."/>
            <person name="Schaffer S."/>
            <person name="Tauch A."/>
            <person name="Kohler T."/>
            <person name="Brinkrolf K."/>
        </authorList>
    </citation>
    <scope>NUCLEOTIDE SEQUENCE [LARGE SCALE GENOMIC DNA]</scope>
    <source>
        <strain evidence="12">ATCC 14091 / BCRC 22168 / CBS 111 / JCM 3599 / NBRC 0793 / NRRL Y-1031 F-60-10</strain>
    </source>
</reference>
<dbReference type="PANTHER" id="PTHR21646:SF95">
    <property type="entry name" value="UBIQUITIN CARBOXYL-TERMINAL HYDROLASE 4-RELATED"/>
    <property type="match status" value="1"/>
</dbReference>
<dbReference type="InterPro" id="IPR038765">
    <property type="entry name" value="Papain-like_cys_pep_sf"/>
</dbReference>
<dbReference type="Gene3D" id="3.40.250.10">
    <property type="entry name" value="Rhodanese-like domain"/>
    <property type="match status" value="1"/>
</dbReference>
<keyword evidence="5 7" id="KW-0378">Hydrolase</keyword>
<gene>
    <name evidence="11" type="ORF">BN7_4714</name>
</gene>
<dbReference type="PROSITE" id="PS50235">
    <property type="entry name" value="USP_3"/>
    <property type="match status" value="1"/>
</dbReference>
<dbReference type="AlphaFoldDB" id="K0KIT9"/>
<feature type="region of interest" description="Disordered" evidence="8">
    <location>
        <begin position="329"/>
        <end position="349"/>
    </location>
</feature>
<protein>
    <recommendedName>
        <fullName evidence="7">Ubiquitin carboxyl-terminal hydrolase</fullName>
        <ecNumber evidence="7">3.4.19.12</ecNumber>
    </recommendedName>
</protein>
<dbReference type="STRING" id="1206466.K0KIT9"/>
<dbReference type="Proteomes" id="UP000009328">
    <property type="component" value="Unassembled WGS sequence"/>
</dbReference>
<evidence type="ECO:0000313" key="11">
    <source>
        <dbReference type="EMBL" id="CCH45135.1"/>
    </source>
</evidence>
<evidence type="ECO:0000259" key="10">
    <source>
        <dbReference type="PROSITE" id="PS50235"/>
    </source>
</evidence>
<evidence type="ECO:0000256" key="6">
    <source>
        <dbReference type="ARBA" id="ARBA00022807"/>
    </source>
</evidence>
<dbReference type="PROSITE" id="PS00972">
    <property type="entry name" value="USP_1"/>
    <property type="match status" value="1"/>
</dbReference>
<evidence type="ECO:0000256" key="5">
    <source>
        <dbReference type="ARBA" id="ARBA00022801"/>
    </source>
</evidence>
<name>K0KIT9_WICCF</name>
<comment type="similarity">
    <text evidence="2 7">Belongs to the peptidase C19 family.</text>
</comment>
<sequence length="815" mass="93696">MLSMYRKNILKSLARSRSIPVTQPRRFQTVWSHSTNEKVKTSADVNTDKKPFNEEVSQEKLDEMKKHSDSFEQSSKKETTEYTKKYSEGFKNLKDKGKRTAEEQARAEDYIIAAKIIPKLPDYTKFSEAKNCKEADYYTLYTDLVSKLLHDKHIKNIKNHLNSSCALNTENDVCVEHSEIDEVNGEIIEPQTLKVFLEKHRSSILLVDVRPREDFKKNHILTENIICLEPISIRSQYFDHDIENLSLLNSPDHEKALFKHRDNFDLVIIYDETSQFPHDSKSSENLMKILCQKSFEKPLKRKPMFLKGGIQGWMNVFGLSSFGHNHGFLTHPGKHRPRTSSRSSSFSNQPIARNFHDYLSNPIKNDFHSSTPQFYVQRPTSPNIKRSSSFKLPSLRPVSSPGNIFNNKSPKSGNTVSPKSLNGITDSKQNANQKIEPTLPSVSKILNTNDLHCTTGLYNIGNTCYMNSIIQCLLGTPPFLQFFLNGSYKEHVNINSKLGTKGIMAKFFAELAQAVFKQNGRVYEPKNFKIAIGSLNTSFKNNDQQDCSEFLNFVLDGLHEDLNEEGNRPRLGDLTTEEEELRERMPIRLASVIEWERYLKTNYSAVVALFQGQYLSQLKCLECGTTSTTYQAFSVLSLPIPQELVQSPLEKISLKRCLEEFTKLEVLDGDDRWNCSKCKQLRKSTKKITITRLPSNLVIHLKRFKTGVNLQKITTFIEYPFEMDLTDYWPKVVSKEESKKLLTFPLRGQTPPFKYNLYGVSNHSGTLVGGHYTSYVWKGTNKKWCYFDDTRIVQNFTKTNVINSNAYVLFYTRVN</sequence>
<keyword evidence="4 7" id="KW-0833">Ubl conjugation pathway</keyword>
<evidence type="ECO:0000256" key="1">
    <source>
        <dbReference type="ARBA" id="ARBA00000707"/>
    </source>
</evidence>
<dbReference type="PANTHER" id="PTHR21646">
    <property type="entry name" value="UBIQUITIN CARBOXYL-TERMINAL HYDROLASE"/>
    <property type="match status" value="1"/>
</dbReference>
<dbReference type="Pfam" id="PF00443">
    <property type="entry name" value="UCH"/>
    <property type="match status" value="1"/>
</dbReference>
<dbReference type="eggNOG" id="KOG1868">
    <property type="taxonomic scope" value="Eukaryota"/>
</dbReference>
<keyword evidence="12" id="KW-1185">Reference proteome</keyword>
<feature type="domain" description="USP" evidence="10">
    <location>
        <begin position="455"/>
        <end position="814"/>
    </location>
</feature>
<accession>K0KIT9</accession>
<dbReference type="InParanoid" id="K0KIT9"/>
<feature type="compositionally biased region" description="Polar residues" evidence="8">
    <location>
        <begin position="400"/>
        <end position="432"/>
    </location>
</feature>
<feature type="compositionally biased region" description="Basic and acidic residues" evidence="8">
    <location>
        <begin position="35"/>
        <end position="78"/>
    </location>
</feature>
<keyword evidence="3 7" id="KW-0645">Protease</keyword>
<keyword evidence="6 7" id="KW-0788">Thiol protease</keyword>
<dbReference type="InterPro" id="IPR028889">
    <property type="entry name" value="USP"/>
</dbReference>
<evidence type="ECO:0000256" key="4">
    <source>
        <dbReference type="ARBA" id="ARBA00022786"/>
    </source>
</evidence>
<evidence type="ECO:0000256" key="8">
    <source>
        <dbReference type="SAM" id="MobiDB-lite"/>
    </source>
</evidence>
<dbReference type="FunCoup" id="K0KIT9">
    <property type="interactions" value="158"/>
</dbReference>
<evidence type="ECO:0000313" key="12">
    <source>
        <dbReference type="Proteomes" id="UP000009328"/>
    </source>
</evidence>
<organism evidence="11 12">
    <name type="scientific">Wickerhamomyces ciferrii (strain ATCC 14091 / BCRC 22168 / CBS 111 / JCM 3599 / NBRC 0793 / NRRL Y-1031 F-60-10)</name>
    <name type="common">Yeast</name>
    <name type="synonym">Pichia ciferrii</name>
    <dbReference type="NCBI Taxonomy" id="1206466"/>
    <lineage>
        <taxon>Eukaryota</taxon>
        <taxon>Fungi</taxon>
        <taxon>Dikarya</taxon>
        <taxon>Ascomycota</taxon>
        <taxon>Saccharomycotina</taxon>
        <taxon>Saccharomycetes</taxon>
        <taxon>Phaffomycetales</taxon>
        <taxon>Wickerhamomycetaceae</taxon>
        <taxon>Wickerhamomyces</taxon>
    </lineage>
</organism>
<dbReference type="GO" id="GO:0006508">
    <property type="term" value="P:proteolysis"/>
    <property type="evidence" value="ECO:0007669"/>
    <property type="project" value="UniProtKB-KW"/>
</dbReference>
<dbReference type="GO" id="GO:0016579">
    <property type="term" value="P:protein deubiquitination"/>
    <property type="evidence" value="ECO:0007669"/>
    <property type="project" value="InterPro"/>
</dbReference>
<feature type="compositionally biased region" description="Polar residues" evidence="8">
    <location>
        <begin position="370"/>
        <end position="391"/>
    </location>
</feature>
<feature type="region of interest" description="Disordered" evidence="8">
    <location>
        <begin position="370"/>
        <end position="432"/>
    </location>
</feature>
<dbReference type="InterPro" id="IPR050185">
    <property type="entry name" value="Ub_carboxyl-term_hydrolase"/>
</dbReference>
<comment type="catalytic activity">
    <reaction evidence="1 7">
        <text>Thiol-dependent hydrolysis of ester, thioester, amide, peptide and isopeptide bonds formed by the C-terminal Gly of ubiquitin (a 76-residue protein attached to proteins as an intracellular targeting signal).</text>
        <dbReference type="EC" id="3.4.19.12"/>
    </reaction>
</comment>
<dbReference type="PROSITE" id="PS50206">
    <property type="entry name" value="RHODANESE_3"/>
    <property type="match status" value="1"/>
</dbReference>
<dbReference type="EC" id="3.4.19.12" evidence="7"/>